<accession>A0A1I5UJT1</accession>
<evidence type="ECO:0000313" key="1">
    <source>
        <dbReference type="EMBL" id="SFP95488.1"/>
    </source>
</evidence>
<protein>
    <submittedName>
        <fullName evidence="1">Uncharacterized protein</fullName>
    </submittedName>
</protein>
<dbReference type="STRING" id="1121869.SAMN03084138_03629"/>
<reference evidence="1 2" key="1">
    <citation type="submission" date="2016-10" db="EMBL/GenBank/DDBJ databases">
        <authorList>
            <person name="de Groot N.N."/>
        </authorList>
    </citation>
    <scope>NUCLEOTIDE SEQUENCE [LARGE SCALE GENOMIC DNA]</scope>
    <source>
        <strain evidence="1 2">DSM 15893</strain>
    </source>
</reference>
<sequence>MEVFSIPRLDTEVGLIRAEGQWDPVTADIQLTELALMGTDGWMDVTFWMTEQEHEARIAAVIAAAKLYLV</sequence>
<dbReference type="RefSeq" id="WP_017007873.1">
    <property type="nucleotide sequence ID" value="NZ_FOWR01000032.1"/>
</dbReference>
<evidence type="ECO:0000313" key="2">
    <source>
        <dbReference type="Proteomes" id="UP000182692"/>
    </source>
</evidence>
<dbReference type="Proteomes" id="UP000182692">
    <property type="component" value="Unassembled WGS sequence"/>
</dbReference>
<dbReference type="AlphaFoldDB" id="A0A1I5UJT1"/>
<organism evidence="1 2">
    <name type="scientific">Enterovibrio norvegicus DSM 15893</name>
    <dbReference type="NCBI Taxonomy" id="1121869"/>
    <lineage>
        <taxon>Bacteria</taxon>
        <taxon>Pseudomonadati</taxon>
        <taxon>Pseudomonadota</taxon>
        <taxon>Gammaproteobacteria</taxon>
        <taxon>Vibrionales</taxon>
        <taxon>Vibrionaceae</taxon>
        <taxon>Enterovibrio</taxon>
    </lineage>
</organism>
<name>A0A1I5UJT1_9GAMM</name>
<dbReference type="EMBL" id="FOWR01000032">
    <property type="protein sequence ID" value="SFP95488.1"/>
    <property type="molecule type" value="Genomic_DNA"/>
</dbReference>
<proteinExistence type="predicted"/>
<dbReference type="OrthoDB" id="5918584at2"/>
<dbReference type="GeneID" id="35874106"/>
<gene>
    <name evidence="1" type="ORF">SAMN03084138_03629</name>
</gene>